<dbReference type="GO" id="GO:0003677">
    <property type="term" value="F:DNA binding"/>
    <property type="evidence" value="ECO:0007669"/>
    <property type="project" value="InterPro"/>
</dbReference>
<dbReference type="AlphaFoldDB" id="X1F7S5"/>
<comment type="caution">
    <text evidence="4">The sequence shown here is derived from an EMBL/GenBank/DDBJ whole genome shotgun (WGS) entry which is preliminary data.</text>
</comment>
<protein>
    <recommendedName>
        <fullName evidence="3">DNA methylase N-4/N-6 domain-containing protein</fullName>
    </recommendedName>
</protein>
<dbReference type="InterPro" id="IPR029063">
    <property type="entry name" value="SAM-dependent_MTases_sf"/>
</dbReference>
<dbReference type="EMBL" id="BARU01009739">
    <property type="protein sequence ID" value="GAH40962.1"/>
    <property type="molecule type" value="Genomic_DNA"/>
</dbReference>
<dbReference type="SUPFAM" id="SSF53335">
    <property type="entry name" value="S-adenosyl-L-methionine-dependent methyltransferases"/>
    <property type="match status" value="1"/>
</dbReference>
<dbReference type="Pfam" id="PF01555">
    <property type="entry name" value="N6_N4_Mtase"/>
    <property type="match status" value="1"/>
</dbReference>
<evidence type="ECO:0000256" key="1">
    <source>
        <dbReference type="ARBA" id="ARBA00022603"/>
    </source>
</evidence>
<dbReference type="GO" id="GO:0032259">
    <property type="term" value="P:methylation"/>
    <property type="evidence" value="ECO:0007669"/>
    <property type="project" value="UniProtKB-KW"/>
</dbReference>
<evidence type="ECO:0000256" key="2">
    <source>
        <dbReference type="ARBA" id="ARBA00022679"/>
    </source>
</evidence>
<proteinExistence type="predicted"/>
<sequence length="161" mass="18045">MTNLTLQQGGKLTFRKLPNVNNPNSIHGIYPYRGKISAIDAVQIIRQLPKRGTLLDSFCGTGTIIYEAKKLGFNVIGVDSNPIAVQIAKGKFLGIDIGKSIDKIKYIILKSKNENRTLLLPKKAQKYFHEETGAEIMSLMQYYEEFNDYEKAVFLGTICLA</sequence>
<accession>X1F7S5</accession>
<keyword evidence="1" id="KW-0489">Methyltransferase</keyword>
<evidence type="ECO:0000259" key="3">
    <source>
        <dbReference type="Pfam" id="PF01555"/>
    </source>
</evidence>
<dbReference type="CDD" id="cd02440">
    <property type="entry name" value="AdoMet_MTases"/>
    <property type="match status" value="1"/>
</dbReference>
<feature type="non-terminal residue" evidence="4">
    <location>
        <position position="161"/>
    </location>
</feature>
<reference evidence="4" key="1">
    <citation type="journal article" date="2014" name="Front. Microbiol.">
        <title>High frequency of phylogenetically diverse reductive dehalogenase-homologous genes in deep subseafloor sedimentary metagenomes.</title>
        <authorList>
            <person name="Kawai M."/>
            <person name="Futagami T."/>
            <person name="Toyoda A."/>
            <person name="Takaki Y."/>
            <person name="Nishi S."/>
            <person name="Hori S."/>
            <person name="Arai W."/>
            <person name="Tsubouchi T."/>
            <person name="Morono Y."/>
            <person name="Uchiyama I."/>
            <person name="Ito T."/>
            <person name="Fujiyama A."/>
            <person name="Inagaki F."/>
            <person name="Takami H."/>
        </authorList>
    </citation>
    <scope>NUCLEOTIDE SEQUENCE</scope>
    <source>
        <strain evidence="4">Expedition CK06-06</strain>
    </source>
</reference>
<evidence type="ECO:0000313" key="4">
    <source>
        <dbReference type="EMBL" id="GAH40962.1"/>
    </source>
</evidence>
<organism evidence="4">
    <name type="scientific">marine sediment metagenome</name>
    <dbReference type="NCBI Taxonomy" id="412755"/>
    <lineage>
        <taxon>unclassified sequences</taxon>
        <taxon>metagenomes</taxon>
        <taxon>ecological metagenomes</taxon>
    </lineage>
</organism>
<dbReference type="InterPro" id="IPR002941">
    <property type="entry name" value="DNA_methylase_N4/N6"/>
</dbReference>
<feature type="domain" description="DNA methylase N-4/N-6" evidence="3">
    <location>
        <begin position="49"/>
        <end position="89"/>
    </location>
</feature>
<keyword evidence="2" id="KW-0808">Transferase</keyword>
<dbReference type="GO" id="GO:0008170">
    <property type="term" value="F:N-methyltransferase activity"/>
    <property type="evidence" value="ECO:0007669"/>
    <property type="project" value="InterPro"/>
</dbReference>
<gene>
    <name evidence="4" type="ORF">S03H2_18736</name>
</gene>
<name>X1F7S5_9ZZZZ</name>
<dbReference type="Gene3D" id="3.40.50.150">
    <property type="entry name" value="Vaccinia Virus protein VP39"/>
    <property type="match status" value="1"/>
</dbReference>